<accession>A0A8J7F832</accession>
<dbReference type="PROSITE" id="PS51186">
    <property type="entry name" value="GNAT"/>
    <property type="match status" value="1"/>
</dbReference>
<dbReference type="Gene3D" id="3.40.630.30">
    <property type="match status" value="1"/>
</dbReference>
<evidence type="ECO:0000256" key="1">
    <source>
        <dbReference type="ARBA" id="ARBA00005395"/>
    </source>
</evidence>
<dbReference type="Proteomes" id="UP000620559">
    <property type="component" value="Unassembled WGS sequence"/>
</dbReference>
<dbReference type="InterPro" id="IPR006464">
    <property type="entry name" value="AcTrfase_RimI/Ard1"/>
</dbReference>
<keyword evidence="2" id="KW-0963">Cytoplasm</keyword>
<evidence type="ECO:0000256" key="2">
    <source>
        <dbReference type="ARBA" id="ARBA00022490"/>
    </source>
</evidence>
<dbReference type="PANTHER" id="PTHR43420:SF44">
    <property type="entry name" value="ACETYLTRANSFERASE YPEA"/>
    <property type="match status" value="1"/>
</dbReference>
<dbReference type="AlphaFoldDB" id="A0A8J7F832"/>
<organism evidence="6 7">
    <name type="scientific">Plectonema cf. radiosum LEGE 06105</name>
    <dbReference type="NCBI Taxonomy" id="945769"/>
    <lineage>
        <taxon>Bacteria</taxon>
        <taxon>Bacillati</taxon>
        <taxon>Cyanobacteriota</taxon>
        <taxon>Cyanophyceae</taxon>
        <taxon>Oscillatoriophycideae</taxon>
        <taxon>Oscillatoriales</taxon>
        <taxon>Microcoleaceae</taxon>
        <taxon>Plectonema</taxon>
    </lineage>
</organism>
<name>A0A8J7F832_9CYAN</name>
<dbReference type="InterPro" id="IPR016181">
    <property type="entry name" value="Acyl_CoA_acyltransferase"/>
</dbReference>
<dbReference type="InterPro" id="IPR000182">
    <property type="entry name" value="GNAT_dom"/>
</dbReference>
<reference evidence="6" key="1">
    <citation type="submission" date="2020-10" db="EMBL/GenBank/DDBJ databases">
        <authorList>
            <person name="Castelo-Branco R."/>
            <person name="Eusebio N."/>
            <person name="Adriana R."/>
            <person name="Vieira A."/>
            <person name="Brugerolle De Fraissinette N."/>
            <person name="Rezende De Castro R."/>
            <person name="Schneider M.P."/>
            <person name="Vasconcelos V."/>
            <person name="Leao P.N."/>
        </authorList>
    </citation>
    <scope>NUCLEOTIDE SEQUENCE</scope>
    <source>
        <strain evidence="6">LEGE 06105</strain>
    </source>
</reference>
<proteinExistence type="inferred from homology"/>
<sequence>MNKFEIQIQSLSNEHLEAILELDKICFGGLWSKVAYEREMDSPNSEIQGIFSSHTGEKLLGMGCFWSILEEAHITILAVNPQYHRQGMGAALLYSLIKTARDRGLERATLEVRVSNQAAISLYEKFGFKTAGRRRRYYQDNGEDALILWLGGIHKPDFPETLANWYVNVCLGLDKSCWQLVKG</sequence>
<feature type="domain" description="N-acetyltransferase" evidence="5">
    <location>
        <begin position="6"/>
        <end position="153"/>
    </location>
</feature>
<gene>
    <name evidence="6" type="primary">rimI</name>
    <name evidence="6" type="ORF">IQ247_14285</name>
</gene>
<keyword evidence="4" id="KW-0012">Acyltransferase</keyword>
<evidence type="ECO:0000313" key="7">
    <source>
        <dbReference type="Proteomes" id="UP000620559"/>
    </source>
</evidence>
<dbReference type="CDD" id="cd04301">
    <property type="entry name" value="NAT_SF"/>
    <property type="match status" value="1"/>
</dbReference>
<keyword evidence="7" id="KW-1185">Reference proteome</keyword>
<dbReference type="NCBIfam" id="TIGR01575">
    <property type="entry name" value="rimI"/>
    <property type="match status" value="1"/>
</dbReference>
<dbReference type="Pfam" id="PF00583">
    <property type="entry name" value="Acetyltransf_1"/>
    <property type="match status" value="1"/>
</dbReference>
<protein>
    <submittedName>
        <fullName evidence="6">Ribosomal protein S18-alanine N-acetyltransferase</fullName>
    </submittedName>
</protein>
<keyword evidence="6" id="KW-0689">Ribosomal protein</keyword>
<comment type="similarity">
    <text evidence="1">Belongs to the acetyltransferase family. RimI subfamily.</text>
</comment>
<dbReference type="EMBL" id="JADEWL010000042">
    <property type="protein sequence ID" value="MBE9213819.1"/>
    <property type="molecule type" value="Genomic_DNA"/>
</dbReference>
<dbReference type="GO" id="GO:0005840">
    <property type="term" value="C:ribosome"/>
    <property type="evidence" value="ECO:0007669"/>
    <property type="project" value="UniProtKB-KW"/>
</dbReference>
<dbReference type="GO" id="GO:0008080">
    <property type="term" value="F:N-acetyltransferase activity"/>
    <property type="evidence" value="ECO:0007669"/>
    <property type="project" value="InterPro"/>
</dbReference>
<evidence type="ECO:0000313" key="6">
    <source>
        <dbReference type="EMBL" id="MBE9213819.1"/>
    </source>
</evidence>
<keyword evidence="3" id="KW-0808">Transferase</keyword>
<evidence type="ECO:0000256" key="3">
    <source>
        <dbReference type="ARBA" id="ARBA00022679"/>
    </source>
</evidence>
<dbReference type="RefSeq" id="WP_193921042.1">
    <property type="nucleotide sequence ID" value="NZ_JADEWL010000042.1"/>
</dbReference>
<dbReference type="PANTHER" id="PTHR43420">
    <property type="entry name" value="ACETYLTRANSFERASE"/>
    <property type="match status" value="1"/>
</dbReference>
<dbReference type="SUPFAM" id="SSF55729">
    <property type="entry name" value="Acyl-CoA N-acyltransferases (Nat)"/>
    <property type="match status" value="1"/>
</dbReference>
<keyword evidence="6" id="KW-0687">Ribonucleoprotein</keyword>
<evidence type="ECO:0000256" key="4">
    <source>
        <dbReference type="ARBA" id="ARBA00023315"/>
    </source>
</evidence>
<evidence type="ECO:0000259" key="5">
    <source>
        <dbReference type="PROSITE" id="PS51186"/>
    </source>
</evidence>
<dbReference type="InterPro" id="IPR050680">
    <property type="entry name" value="YpeA/RimI_acetyltransf"/>
</dbReference>
<comment type="caution">
    <text evidence="6">The sequence shown here is derived from an EMBL/GenBank/DDBJ whole genome shotgun (WGS) entry which is preliminary data.</text>
</comment>